<dbReference type="EMBL" id="JBHSFN010000021">
    <property type="protein sequence ID" value="MFC4590289.1"/>
    <property type="molecule type" value="Genomic_DNA"/>
</dbReference>
<protein>
    <submittedName>
        <fullName evidence="1">DUF6247 family protein</fullName>
    </submittedName>
</protein>
<dbReference type="InterPro" id="IPR046214">
    <property type="entry name" value="DUF6247"/>
</dbReference>
<dbReference type="Pfam" id="PF19760">
    <property type="entry name" value="DUF6247"/>
    <property type="match status" value="1"/>
</dbReference>
<sequence>MVDLAALDDFLTGWWRIAARAVADPDDWQRMHAEASRQA</sequence>
<accession>A0ABV9EQI2</accession>
<comment type="caution">
    <text evidence="1">The sequence shown here is derived from an EMBL/GenBank/DDBJ whole genome shotgun (WGS) entry which is preliminary data.</text>
</comment>
<evidence type="ECO:0000313" key="1">
    <source>
        <dbReference type="EMBL" id="MFC4590289.1"/>
    </source>
</evidence>
<evidence type="ECO:0000313" key="2">
    <source>
        <dbReference type="Proteomes" id="UP001595891"/>
    </source>
</evidence>
<dbReference type="RefSeq" id="WP_380707879.1">
    <property type="nucleotide sequence ID" value="NZ_JANZYP010000016.1"/>
</dbReference>
<name>A0ABV9EQI2_9ACTN</name>
<proteinExistence type="predicted"/>
<dbReference type="Proteomes" id="UP001595891">
    <property type="component" value="Unassembled WGS sequence"/>
</dbReference>
<gene>
    <name evidence="1" type="ORF">ACFO8L_29640</name>
</gene>
<organism evidence="1 2">
    <name type="scientific">Sphaerisporangium corydalis</name>
    <dbReference type="NCBI Taxonomy" id="1441875"/>
    <lineage>
        <taxon>Bacteria</taxon>
        <taxon>Bacillati</taxon>
        <taxon>Actinomycetota</taxon>
        <taxon>Actinomycetes</taxon>
        <taxon>Streptosporangiales</taxon>
        <taxon>Streptosporangiaceae</taxon>
        <taxon>Sphaerisporangium</taxon>
    </lineage>
</organism>
<reference evidence="2" key="1">
    <citation type="journal article" date="2019" name="Int. J. Syst. Evol. Microbiol.">
        <title>The Global Catalogue of Microorganisms (GCM) 10K type strain sequencing project: providing services to taxonomists for standard genome sequencing and annotation.</title>
        <authorList>
            <consortium name="The Broad Institute Genomics Platform"/>
            <consortium name="The Broad Institute Genome Sequencing Center for Infectious Disease"/>
            <person name="Wu L."/>
            <person name="Ma J."/>
        </authorList>
    </citation>
    <scope>NUCLEOTIDE SEQUENCE [LARGE SCALE GENOMIC DNA]</scope>
    <source>
        <strain evidence="2">CCUG 49560</strain>
    </source>
</reference>
<keyword evidence="2" id="KW-1185">Reference proteome</keyword>